<dbReference type="EMBL" id="UINC01115156">
    <property type="protein sequence ID" value="SVC85974.1"/>
    <property type="molecule type" value="Genomic_DNA"/>
</dbReference>
<feature type="transmembrane region" description="Helical" evidence="7">
    <location>
        <begin position="41"/>
        <end position="60"/>
    </location>
</feature>
<accession>A0A382QKB7</accession>
<evidence type="ECO:0000256" key="4">
    <source>
        <dbReference type="ARBA" id="ARBA00022692"/>
    </source>
</evidence>
<dbReference type="PROSITE" id="PS50928">
    <property type="entry name" value="ABC_TM1"/>
    <property type="match status" value="1"/>
</dbReference>
<dbReference type="GO" id="GO:0055085">
    <property type="term" value="P:transmembrane transport"/>
    <property type="evidence" value="ECO:0007669"/>
    <property type="project" value="InterPro"/>
</dbReference>
<keyword evidence="5 7" id="KW-1133">Transmembrane helix</keyword>
<keyword evidence="3" id="KW-1003">Cell membrane</keyword>
<organism evidence="9">
    <name type="scientific">marine metagenome</name>
    <dbReference type="NCBI Taxonomy" id="408172"/>
    <lineage>
        <taxon>unclassified sequences</taxon>
        <taxon>metagenomes</taxon>
        <taxon>ecological metagenomes</taxon>
    </lineage>
</organism>
<evidence type="ECO:0000256" key="5">
    <source>
        <dbReference type="ARBA" id="ARBA00022989"/>
    </source>
</evidence>
<feature type="transmembrane region" description="Helical" evidence="7">
    <location>
        <begin position="135"/>
        <end position="155"/>
    </location>
</feature>
<reference evidence="9" key="1">
    <citation type="submission" date="2018-05" db="EMBL/GenBank/DDBJ databases">
        <authorList>
            <person name="Lanie J.A."/>
            <person name="Ng W.-L."/>
            <person name="Kazmierczak K.M."/>
            <person name="Andrzejewski T.M."/>
            <person name="Davidsen T.M."/>
            <person name="Wayne K.J."/>
            <person name="Tettelin H."/>
            <person name="Glass J.I."/>
            <person name="Rusch D."/>
            <person name="Podicherti R."/>
            <person name="Tsui H.-C.T."/>
            <person name="Winkler M.E."/>
        </authorList>
    </citation>
    <scope>NUCLEOTIDE SEQUENCE</scope>
</reference>
<name>A0A382QKB7_9ZZZZ</name>
<dbReference type="GO" id="GO:0005886">
    <property type="term" value="C:plasma membrane"/>
    <property type="evidence" value="ECO:0007669"/>
    <property type="project" value="UniProtKB-SubCell"/>
</dbReference>
<feature type="non-terminal residue" evidence="9">
    <location>
        <position position="160"/>
    </location>
</feature>
<keyword evidence="6 7" id="KW-0472">Membrane</keyword>
<dbReference type="InterPro" id="IPR035906">
    <property type="entry name" value="MetI-like_sf"/>
</dbReference>
<proteinExistence type="predicted"/>
<feature type="domain" description="ABC transmembrane type-1" evidence="8">
    <location>
        <begin position="35"/>
        <end position="160"/>
    </location>
</feature>
<evidence type="ECO:0000256" key="3">
    <source>
        <dbReference type="ARBA" id="ARBA00022475"/>
    </source>
</evidence>
<dbReference type="SUPFAM" id="SSF161098">
    <property type="entry name" value="MetI-like"/>
    <property type="match status" value="1"/>
</dbReference>
<evidence type="ECO:0000256" key="1">
    <source>
        <dbReference type="ARBA" id="ARBA00004651"/>
    </source>
</evidence>
<evidence type="ECO:0000256" key="7">
    <source>
        <dbReference type="SAM" id="Phobius"/>
    </source>
</evidence>
<dbReference type="PANTHER" id="PTHR43005">
    <property type="entry name" value="BLR7065 PROTEIN"/>
    <property type="match status" value="1"/>
</dbReference>
<evidence type="ECO:0000259" key="8">
    <source>
        <dbReference type="PROSITE" id="PS50928"/>
    </source>
</evidence>
<keyword evidence="4 7" id="KW-0812">Transmembrane</keyword>
<dbReference type="Gene3D" id="1.10.3720.10">
    <property type="entry name" value="MetI-like"/>
    <property type="match status" value="1"/>
</dbReference>
<dbReference type="Pfam" id="PF00528">
    <property type="entry name" value="BPD_transp_1"/>
    <property type="match status" value="1"/>
</dbReference>
<keyword evidence="2" id="KW-0813">Transport</keyword>
<feature type="transmembrane region" description="Helical" evidence="7">
    <location>
        <begin position="69"/>
        <end position="89"/>
    </location>
</feature>
<dbReference type="AlphaFoldDB" id="A0A382QKB7"/>
<sequence>MSVHKVQLLKGGDDEFVGLGNYARLLASSTFRSSISASLRFTFLSLPLALVLGMSMALVFNEIRRARPVFTAFLLVPWAIAPVVTGYMWRWLFHDSFGLVNHFLMTVGIIDTNVPWLAQPDTAMAATVVANVWRFMPYITIMLLAGLQGIPAELYEAAHV</sequence>
<gene>
    <name evidence="9" type="ORF">METZ01_LOCUS338828</name>
</gene>
<evidence type="ECO:0000256" key="6">
    <source>
        <dbReference type="ARBA" id="ARBA00023136"/>
    </source>
</evidence>
<evidence type="ECO:0000313" key="9">
    <source>
        <dbReference type="EMBL" id="SVC85974.1"/>
    </source>
</evidence>
<dbReference type="InterPro" id="IPR000515">
    <property type="entry name" value="MetI-like"/>
</dbReference>
<comment type="subcellular location">
    <subcellularLocation>
        <location evidence="1">Cell membrane</location>
        <topology evidence="1">Multi-pass membrane protein</topology>
    </subcellularLocation>
</comment>
<evidence type="ECO:0000256" key="2">
    <source>
        <dbReference type="ARBA" id="ARBA00022448"/>
    </source>
</evidence>
<dbReference type="CDD" id="cd06261">
    <property type="entry name" value="TM_PBP2"/>
    <property type="match status" value="1"/>
</dbReference>
<protein>
    <recommendedName>
        <fullName evidence="8">ABC transmembrane type-1 domain-containing protein</fullName>
    </recommendedName>
</protein>
<dbReference type="PANTHER" id="PTHR43005:SF1">
    <property type="entry name" value="SPERMIDINE_PUTRESCINE TRANSPORT SYSTEM PERMEASE PROTEIN"/>
    <property type="match status" value="1"/>
</dbReference>